<organism evidence="4 5">
    <name type="scientific">Synchytrium microbalum</name>
    <dbReference type="NCBI Taxonomy" id="1806994"/>
    <lineage>
        <taxon>Eukaryota</taxon>
        <taxon>Fungi</taxon>
        <taxon>Fungi incertae sedis</taxon>
        <taxon>Chytridiomycota</taxon>
        <taxon>Chytridiomycota incertae sedis</taxon>
        <taxon>Chytridiomycetes</taxon>
        <taxon>Synchytriales</taxon>
        <taxon>Synchytriaceae</taxon>
        <taxon>Synchytrium</taxon>
    </lineage>
</organism>
<sequence length="763" mass="84295">MDNLSDNEEQPQERSKTPDITVSSSPMRPALSFSSSSQHLNEPHLQCKMAASFQPVADRSMVFFDPARGHIVTMRDDGEVEVVGVGSGWDVKRIRIPLRGYARSVKLSADGSFLGVIPSAKALQIMRVVPATSTSPIVYEIVRDTKSSDAILGFEWTIQDEFVCVTSIGIDFFQWNESKRTFIKRKNVHLNVNWYVYSPSYRILIVSTGAPGLYMYYLRPNGSTTQLPSLIIPSNTTNTLTWGLSVSPPSTITRKQMSVVMLYGKIYAIFNDTSKNPPLLSLFHVTKSSVRKERELNLGVAGNHAVNVVDNLLIVHNLTAKHSMIFDIQSLDDTPVAPPQPMGLDTVEQFDLCIHAQIFCRVKPGTNKHHSIDEDDGLPYLPSTILLPSRGRLYSIYPRLADIASFLLSNKSDPVHLTTMLLRRSEHDAHDLVLTLLRSLILGAKSVEHLRGVFDAVNQASASGVTRRRQHSSVSGRDRSHSMSSIGSGLTPINDARAGSPVPSRASGQSRPDTVISHTALVSQQHDPPSISDLETKSVEAPVVLSQEDIYSHVFLPLSNDPNITPQHLYPHILSYFTSLSRHSRSPAPYLSELLTTLLIQCRKYTHLQQLIQYHVITDSITLAKMLVIVSNEDVDARGLKQVGLDMLKRVGAGEEVVDVLVGSGKILEALRYASATDILSQIPPVPILESAYASGDRTLFLNAFRCFEEAGLIPQPLVSSSLRRPRSLVYGDGVDSSTAGALGRYVSMFYEVWGEHIEMEHV</sequence>
<dbReference type="AlphaFoldDB" id="A0A507BZK9"/>
<evidence type="ECO:0000256" key="1">
    <source>
        <dbReference type="SAM" id="MobiDB-lite"/>
    </source>
</evidence>
<accession>A0A507BZK9</accession>
<dbReference type="Pfam" id="PF07035">
    <property type="entry name" value="RMC1_C"/>
    <property type="match status" value="1"/>
</dbReference>
<dbReference type="SUPFAM" id="SSF50969">
    <property type="entry name" value="YVTN repeat-like/Quinoprotein amine dehydrogenase"/>
    <property type="match status" value="1"/>
</dbReference>
<feature type="region of interest" description="Disordered" evidence="1">
    <location>
        <begin position="1"/>
        <end position="36"/>
    </location>
</feature>
<dbReference type="OrthoDB" id="26384at2759"/>
<dbReference type="GeneID" id="42007022"/>
<feature type="region of interest" description="Disordered" evidence="1">
    <location>
        <begin position="461"/>
        <end position="512"/>
    </location>
</feature>
<dbReference type="InterPro" id="IPR011044">
    <property type="entry name" value="Quino_amine_DH_bsu"/>
</dbReference>
<dbReference type="PANTHER" id="PTHR12897:SF4">
    <property type="entry name" value="REGULATOR OF MON1-CCZ1 COMPLEX"/>
    <property type="match status" value="1"/>
</dbReference>
<dbReference type="GO" id="GO:0035658">
    <property type="term" value="C:Mon1-Ccz1 complex"/>
    <property type="evidence" value="ECO:0007669"/>
    <property type="project" value="InterPro"/>
</dbReference>
<dbReference type="Pfam" id="PF21029">
    <property type="entry name" value="RMC1_N"/>
    <property type="match status" value="1"/>
</dbReference>
<gene>
    <name evidence="4" type="ORF">SmJEL517_g05799</name>
</gene>
<evidence type="ECO:0000313" key="4">
    <source>
        <dbReference type="EMBL" id="TPX30703.1"/>
    </source>
</evidence>
<dbReference type="InterPro" id="IPR009755">
    <property type="entry name" value="RMC1_C"/>
</dbReference>
<evidence type="ECO:0000259" key="3">
    <source>
        <dbReference type="Pfam" id="PF21029"/>
    </source>
</evidence>
<protein>
    <submittedName>
        <fullName evidence="4">Uncharacterized protein</fullName>
    </submittedName>
</protein>
<feature type="domain" description="Regulator of MON1-CCZ1 complex N-terminal" evidence="3">
    <location>
        <begin position="62"/>
        <end position="181"/>
    </location>
</feature>
<evidence type="ECO:0000259" key="2">
    <source>
        <dbReference type="Pfam" id="PF07035"/>
    </source>
</evidence>
<name>A0A507BZK9_9FUNG</name>
<dbReference type="InterPro" id="IPR049040">
    <property type="entry name" value="RMC1_N"/>
</dbReference>
<dbReference type="GO" id="GO:0031902">
    <property type="term" value="C:late endosome membrane"/>
    <property type="evidence" value="ECO:0007669"/>
    <property type="project" value="TreeGrafter"/>
</dbReference>
<dbReference type="RefSeq" id="XP_031022308.1">
    <property type="nucleotide sequence ID" value="XM_031171725.1"/>
</dbReference>
<comment type="caution">
    <text evidence="4">The sequence shown here is derived from an EMBL/GenBank/DDBJ whole genome shotgun (WGS) entry which is preliminary data.</text>
</comment>
<dbReference type="InterPro" id="IPR040371">
    <property type="entry name" value="RMC1"/>
</dbReference>
<reference evidence="4 5" key="1">
    <citation type="journal article" date="2019" name="Sci. Rep.">
        <title>Comparative genomics of chytrid fungi reveal insights into the obligate biotrophic and pathogenic lifestyle of Synchytrium endobioticum.</title>
        <authorList>
            <person name="van de Vossenberg B.T.L.H."/>
            <person name="Warris S."/>
            <person name="Nguyen H.D.T."/>
            <person name="van Gent-Pelzer M.P.E."/>
            <person name="Joly D.L."/>
            <person name="van de Geest H.C."/>
            <person name="Bonants P.J.M."/>
            <person name="Smith D.S."/>
            <person name="Levesque C.A."/>
            <person name="van der Lee T.A.J."/>
        </authorList>
    </citation>
    <scope>NUCLEOTIDE SEQUENCE [LARGE SCALE GENOMIC DNA]</scope>
    <source>
        <strain evidence="4 5">JEL517</strain>
    </source>
</reference>
<dbReference type="PANTHER" id="PTHR12897">
    <property type="entry name" value="COLON CANCER-ASSOCIATED PROTEIN MIC1"/>
    <property type="match status" value="1"/>
</dbReference>
<dbReference type="GO" id="GO:0010506">
    <property type="term" value="P:regulation of autophagy"/>
    <property type="evidence" value="ECO:0007669"/>
    <property type="project" value="InterPro"/>
</dbReference>
<feature type="domain" description="Mic1" evidence="2">
    <location>
        <begin position="536"/>
        <end position="710"/>
    </location>
</feature>
<dbReference type="Proteomes" id="UP000319731">
    <property type="component" value="Unassembled WGS sequence"/>
</dbReference>
<keyword evidence="5" id="KW-1185">Reference proteome</keyword>
<dbReference type="EMBL" id="QEAO01000059">
    <property type="protein sequence ID" value="TPX30703.1"/>
    <property type="molecule type" value="Genomic_DNA"/>
</dbReference>
<feature type="compositionally biased region" description="Polar residues" evidence="1">
    <location>
        <begin position="18"/>
        <end position="36"/>
    </location>
</feature>
<feature type="compositionally biased region" description="Acidic residues" evidence="1">
    <location>
        <begin position="1"/>
        <end position="10"/>
    </location>
</feature>
<evidence type="ECO:0000313" key="5">
    <source>
        <dbReference type="Proteomes" id="UP000319731"/>
    </source>
</evidence>
<proteinExistence type="predicted"/>